<accession>A0A8R7TTU4</accession>
<evidence type="ECO:0000256" key="1">
    <source>
        <dbReference type="PROSITE-ProRule" id="PRU00047"/>
    </source>
</evidence>
<dbReference type="AlphaFoldDB" id="A0A8R7TTU4"/>
<dbReference type="Gene3D" id="4.10.60.10">
    <property type="entry name" value="Zinc finger, CCHC-type"/>
    <property type="match status" value="1"/>
</dbReference>
<dbReference type="SUPFAM" id="SSF57756">
    <property type="entry name" value="Retrovirus zinc finger-like domains"/>
    <property type="match status" value="1"/>
</dbReference>
<keyword evidence="1" id="KW-0863">Zinc-finger</keyword>
<reference evidence="4" key="1">
    <citation type="journal article" date="2013" name="Nature">
        <title>Draft genome of the wheat A-genome progenitor Triticum urartu.</title>
        <authorList>
            <person name="Ling H.Q."/>
            <person name="Zhao S."/>
            <person name="Liu D."/>
            <person name="Wang J."/>
            <person name="Sun H."/>
            <person name="Zhang C."/>
            <person name="Fan H."/>
            <person name="Li D."/>
            <person name="Dong L."/>
            <person name="Tao Y."/>
            <person name="Gao C."/>
            <person name="Wu H."/>
            <person name="Li Y."/>
            <person name="Cui Y."/>
            <person name="Guo X."/>
            <person name="Zheng S."/>
            <person name="Wang B."/>
            <person name="Yu K."/>
            <person name="Liang Q."/>
            <person name="Yang W."/>
            <person name="Lou X."/>
            <person name="Chen J."/>
            <person name="Feng M."/>
            <person name="Jian J."/>
            <person name="Zhang X."/>
            <person name="Luo G."/>
            <person name="Jiang Y."/>
            <person name="Liu J."/>
            <person name="Wang Z."/>
            <person name="Sha Y."/>
            <person name="Zhang B."/>
            <person name="Wu H."/>
            <person name="Tang D."/>
            <person name="Shen Q."/>
            <person name="Xue P."/>
            <person name="Zou S."/>
            <person name="Wang X."/>
            <person name="Liu X."/>
            <person name="Wang F."/>
            <person name="Yang Y."/>
            <person name="An X."/>
            <person name="Dong Z."/>
            <person name="Zhang K."/>
            <person name="Zhang X."/>
            <person name="Luo M.C."/>
            <person name="Dvorak J."/>
            <person name="Tong Y."/>
            <person name="Wang J."/>
            <person name="Yang H."/>
            <person name="Li Z."/>
            <person name="Wang D."/>
            <person name="Zhang A."/>
            <person name="Wang J."/>
        </authorList>
    </citation>
    <scope>NUCLEOTIDE SEQUENCE</scope>
    <source>
        <strain evidence="4">cv. G1812</strain>
    </source>
</reference>
<organism evidence="3 4">
    <name type="scientific">Triticum urartu</name>
    <name type="common">Red wild einkorn</name>
    <name type="synonym">Crithodium urartu</name>
    <dbReference type="NCBI Taxonomy" id="4572"/>
    <lineage>
        <taxon>Eukaryota</taxon>
        <taxon>Viridiplantae</taxon>
        <taxon>Streptophyta</taxon>
        <taxon>Embryophyta</taxon>
        <taxon>Tracheophyta</taxon>
        <taxon>Spermatophyta</taxon>
        <taxon>Magnoliopsida</taxon>
        <taxon>Liliopsida</taxon>
        <taxon>Poales</taxon>
        <taxon>Poaceae</taxon>
        <taxon>BOP clade</taxon>
        <taxon>Pooideae</taxon>
        <taxon>Triticodae</taxon>
        <taxon>Triticeae</taxon>
        <taxon>Triticinae</taxon>
        <taxon>Triticum</taxon>
    </lineage>
</organism>
<dbReference type="Gramene" id="TuG1812G0300001999.01.T01">
    <property type="protein sequence ID" value="TuG1812G0300001999.01.T01.cds351391"/>
    <property type="gene ID" value="TuG1812G0300001999.01"/>
</dbReference>
<dbReference type="GO" id="GO:0003676">
    <property type="term" value="F:nucleic acid binding"/>
    <property type="evidence" value="ECO:0007669"/>
    <property type="project" value="InterPro"/>
</dbReference>
<keyword evidence="4" id="KW-1185">Reference proteome</keyword>
<evidence type="ECO:0000259" key="2">
    <source>
        <dbReference type="PROSITE" id="PS50158"/>
    </source>
</evidence>
<dbReference type="SMART" id="SM00343">
    <property type="entry name" value="ZnF_C2HC"/>
    <property type="match status" value="2"/>
</dbReference>
<dbReference type="InterPro" id="IPR001878">
    <property type="entry name" value="Znf_CCHC"/>
</dbReference>
<feature type="domain" description="CCHC-type" evidence="2">
    <location>
        <begin position="67"/>
        <end position="81"/>
    </location>
</feature>
<dbReference type="GO" id="GO:0008270">
    <property type="term" value="F:zinc ion binding"/>
    <property type="evidence" value="ECO:0007669"/>
    <property type="project" value="UniProtKB-KW"/>
</dbReference>
<dbReference type="Proteomes" id="UP000015106">
    <property type="component" value="Chromosome 3"/>
</dbReference>
<sequence>MWRRRTFSQYCTKESQEYLGNFPTEEVEFDRQEIEELIETKKLRKRKSMYPQNNPISAEKDLSQITCYRCKDLGHYASKCPARKPRTQGAKITARMPLDLSKVICLCCKGVGHFARECSDLRRA</sequence>
<keyword evidence="1" id="KW-0862">Zinc</keyword>
<reference evidence="3" key="2">
    <citation type="submission" date="2018-03" db="EMBL/GenBank/DDBJ databases">
        <title>The Triticum urartu genome reveals the dynamic nature of wheat genome evolution.</title>
        <authorList>
            <person name="Ling H."/>
            <person name="Ma B."/>
            <person name="Shi X."/>
            <person name="Liu H."/>
            <person name="Dong L."/>
            <person name="Sun H."/>
            <person name="Cao Y."/>
            <person name="Gao Q."/>
            <person name="Zheng S."/>
            <person name="Li Y."/>
            <person name="Yu Y."/>
            <person name="Du H."/>
            <person name="Qi M."/>
            <person name="Li Y."/>
            <person name="Yu H."/>
            <person name="Cui Y."/>
            <person name="Wang N."/>
            <person name="Chen C."/>
            <person name="Wu H."/>
            <person name="Zhao Y."/>
            <person name="Zhang J."/>
            <person name="Li Y."/>
            <person name="Zhou W."/>
            <person name="Zhang B."/>
            <person name="Hu W."/>
            <person name="Eijk M."/>
            <person name="Tang J."/>
            <person name="Witsenboer H."/>
            <person name="Zhao S."/>
            <person name="Li Z."/>
            <person name="Zhang A."/>
            <person name="Wang D."/>
            <person name="Liang C."/>
        </authorList>
    </citation>
    <scope>NUCLEOTIDE SEQUENCE [LARGE SCALE GENOMIC DNA]</scope>
    <source>
        <strain evidence="3">cv. G1812</strain>
    </source>
</reference>
<dbReference type="EnsemblPlants" id="TuG1812G0300001999.01.T01">
    <property type="protein sequence ID" value="TuG1812G0300001999.01.T01.cds351391"/>
    <property type="gene ID" value="TuG1812G0300001999.01"/>
</dbReference>
<dbReference type="Pfam" id="PF00098">
    <property type="entry name" value="zf-CCHC"/>
    <property type="match status" value="1"/>
</dbReference>
<proteinExistence type="predicted"/>
<evidence type="ECO:0000313" key="3">
    <source>
        <dbReference type="EnsemblPlants" id="TuG1812G0300001999.01.T01.cds351391"/>
    </source>
</evidence>
<name>A0A8R7TTU4_TRIUA</name>
<keyword evidence="1" id="KW-0479">Metal-binding</keyword>
<dbReference type="PROSITE" id="PS50158">
    <property type="entry name" value="ZF_CCHC"/>
    <property type="match status" value="1"/>
</dbReference>
<evidence type="ECO:0000313" key="4">
    <source>
        <dbReference type="Proteomes" id="UP000015106"/>
    </source>
</evidence>
<protein>
    <recommendedName>
        <fullName evidence="2">CCHC-type domain-containing protein</fullName>
    </recommendedName>
</protein>
<dbReference type="InterPro" id="IPR036875">
    <property type="entry name" value="Znf_CCHC_sf"/>
</dbReference>
<reference evidence="3" key="3">
    <citation type="submission" date="2022-06" db="UniProtKB">
        <authorList>
            <consortium name="EnsemblPlants"/>
        </authorList>
    </citation>
    <scope>IDENTIFICATION</scope>
</reference>